<dbReference type="EMBL" id="PVTD01000001">
    <property type="protein sequence ID" value="PRY26151.1"/>
    <property type="molecule type" value="Genomic_DNA"/>
</dbReference>
<reference evidence="2 3" key="1">
    <citation type="submission" date="2018-03" db="EMBL/GenBank/DDBJ databases">
        <title>Genomic Encyclopedia of Archaeal and Bacterial Type Strains, Phase II (KMG-II): from individual species to whole genera.</title>
        <authorList>
            <person name="Goeker M."/>
        </authorList>
    </citation>
    <scope>NUCLEOTIDE SEQUENCE [LARGE SCALE GENOMIC DNA]</scope>
    <source>
        <strain evidence="2 3">DSM 29328</strain>
    </source>
</reference>
<feature type="region of interest" description="Disordered" evidence="1">
    <location>
        <begin position="68"/>
        <end position="94"/>
    </location>
</feature>
<organism evidence="2 3">
    <name type="scientific">Aliiruegeria haliotis</name>
    <dbReference type="NCBI Taxonomy" id="1280846"/>
    <lineage>
        <taxon>Bacteria</taxon>
        <taxon>Pseudomonadati</taxon>
        <taxon>Pseudomonadota</taxon>
        <taxon>Alphaproteobacteria</taxon>
        <taxon>Rhodobacterales</taxon>
        <taxon>Roseobacteraceae</taxon>
        <taxon>Aliiruegeria</taxon>
    </lineage>
</organism>
<protein>
    <submittedName>
        <fullName evidence="2">Uncharacterized protein</fullName>
    </submittedName>
</protein>
<dbReference type="AlphaFoldDB" id="A0A2T0RYA2"/>
<gene>
    <name evidence="2" type="ORF">CLV78_101245</name>
</gene>
<name>A0A2T0RYA2_9RHOB</name>
<feature type="region of interest" description="Disordered" evidence="1">
    <location>
        <begin position="1"/>
        <end position="48"/>
    </location>
</feature>
<keyword evidence="3" id="KW-1185">Reference proteome</keyword>
<dbReference type="Proteomes" id="UP000239480">
    <property type="component" value="Unassembled WGS sequence"/>
</dbReference>
<sequence length="94" mass="10017">MSVTLLHDMSRPTLTGPIESRMLSGSPQRSECARDGCRGHRSAPTAGGSCRVLHGNALSAGARAALAGQLANRPHQRGDTGTHTLRSEQRRAFR</sequence>
<proteinExistence type="predicted"/>
<comment type="caution">
    <text evidence="2">The sequence shown here is derived from an EMBL/GenBank/DDBJ whole genome shotgun (WGS) entry which is preliminary data.</text>
</comment>
<evidence type="ECO:0000256" key="1">
    <source>
        <dbReference type="SAM" id="MobiDB-lite"/>
    </source>
</evidence>
<evidence type="ECO:0000313" key="3">
    <source>
        <dbReference type="Proteomes" id="UP000239480"/>
    </source>
</evidence>
<evidence type="ECO:0000313" key="2">
    <source>
        <dbReference type="EMBL" id="PRY26151.1"/>
    </source>
</evidence>
<accession>A0A2T0RYA2</accession>
<feature type="compositionally biased region" description="Basic and acidic residues" evidence="1">
    <location>
        <begin position="76"/>
        <end position="94"/>
    </location>
</feature>